<organism evidence="3 4">
    <name type="scientific">Rhamnusium bicolor</name>
    <dbReference type="NCBI Taxonomy" id="1586634"/>
    <lineage>
        <taxon>Eukaryota</taxon>
        <taxon>Metazoa</taxon>
        <taxon>Ecdysozoa</taxon>
        <taxon>Arthropoda</taxon>
        <taxon>Hexapoda</taxon>
        <taxon>Insecta</taxon>
        <taxon>Pterygota</taxon>
        <taxon>Neoptera</taxon>
        <taxon>Endopterygota</taxon>
        <taxon>Coleoptera</taxon>
        <taxon>Polyphaga</taxon>
        <taxon>Cucujiformia</taxon>
        <taxon>Chrysomeloidea</taxon>
        <taxon>Cerambycidae</taxon>
        <taxon>Lepturinae</taxon>
        <taxon>Rhagiini</taxon>
        <taxon>Rhamnusium</taxon>
    </lineage>
</organism>
<protein>
    <submittedName>
        <fullName evidence="3">Uncharacterized protein</fullName>
    </submittedName>
</protein>
<comment type="caution">
    <text evidence="3">The sequence shown here is derived from an EMBL/GenBank/DDBJ whole genome shotgun (WGS) entry which is preliminary data.</text>
</comment>
<keyword evidence="4" id="KW-1185">Reference proteome</keyword>
<evidence type="ECO:0000313" key="3">
    <source>
        <dbReference type="EMBL" id="KAJ8969390.1"/>
    </source>
</evidence>
<dbReference type="AlphaFoldDB" id="A0AAV8ZUI6"/>
<dbReference type="Proteomes" id="UP001162156">
    <property type="component" value="Unassembled WGS sequence"/>
</dbReference>
<keyword evidence="2" id="KW-1133">Transmembrane helix</keyword>
<feature type="region of interest" description="Disordered" evidence="1">
    <location>
        <begin position="63"/>
        <end position="96"/>
    </location>
</feature>
<proteinExistence type="predicted"/>
<gene>
    <name evidence="3" type="ORF">NQ314_001789</name>
</gene>
<evidence type="ECO:0000256" key="1">
    <source>
        <dbReference type="SAM" id="MobiDB-lite"/>
    </source>
</evidence>
<evidence type="ECO:0000256" key="2">
    <source>
        <dbReference type="SAM" id="Phobius"/>
    </source>
</evidence>
<sequence length="451" mass="51216">MHMDDDGIPVIHGVRVPDDPSDIKTWRNARVINGELVPYEKGYKPPAAIPVGELVYASTPKTKLSSNPVGPFTREDNFKSSDSGKETLGPFSVRDNISTENLKPNVQESNNAYVKFSSPGIGPFTKADNSRTVDTKLIDYIKEINAQETKKDYFNRRKFRSYEQDNSQQFQRRMLYYPGEISYKNSALYSPPNTKLSPITLNEGVRTPVLQYAHPELGVQPAKATPEENLVRDSYKEKISNAPHEDVNSGRQSQYYNNPKSVDYYRKDIINYPYNSYYIKHKTEQPFWMKITKSIKDNVQSGFERMHQLTRPVFEPIVEATQKISDNLGFSTNLQRAQEKVGLITPAGTSVILPALGLVAGGAALGLGAAAVGRFLNPNDMRSLQEVNPNDIIFIMEESKENKEHKRFRRNIEDEYYMQKLATSVEKDIDLKSLSAPHFWSDTPLFQENIL</sequence>
<accession>A0AAV8ZUI6</accession>
<reference evidence="3" key="1">
    <citation type="journal article" date="2023" name="Insect Mol. Biol.">
        <title>Genome sequencing provides insights into the evolution of gene families encoding plant cell wall-degrading enzymes in longhorned beetles.</title>
        <authorList>
            <person name="Shin N.R."/>
            <person name="Okamura Y."/>
            <person name="Kirsch R."/>
            <person name="Pauchet Y."/>
        </authorList>
    </citation>
    <scope>NUCLEOTIDE SEQUENCE</scope>
    <source>
        <strain evidence="3">RBIC_L_NR</strain>
    </source>
</reference>
<keyword evidence="2" id="KW-0812">Transmembrane</keyword>
<evidence type="ECO:0000313" key="4">
    <source>
        <dbReference type="Proteomes" id="UP001162156"/>
    </source>
</evidence>
<feature type="compositionally biased region" description="Basic and acidic residues" evidence="1">
    <location>
        <begin position="73"/>
        <end position="85"/>
    </location>
</feature>
<keyword evidence="2" id="KW-0472">Membrane</keyword>
<feature type="transmembrane region" description="Helical" evidence="2">
    <location>
        <begin position="351"/>
        <end position="376"/>
    </location>
</feature>
<dbReference type="EMBL" id="JANEYF010000543">
    <property type="protein sequence ID" value="KAJ8969390.1"/>
    <property type="molecule type" value="Genomic_DNA"/>
</dbReference>
<name>A0AAV8ZUI6_9CUCU</name>